<feature type="compositionally biased region" description="Low complexity" evidence="1">
    <location>
        <begin position="13"/>
        <end position="30"/>
    </location>
</feature>
<dbReference type="AlphaFoldDB" id="A0A6J5XJJ5"/>
<dbReference type="Proteomes" id="UP000507245">
    <property type="component" value="Unassembled WGS sequence"/>
</dbReference>
<feature type="compositionally biased region" description="Polar residues" evidence="1">
    <location>
        <begin position="31"/>
        <end position="47"/>
    </location>
</feature>
<proteinExistence type="predicted"/>
<dbReference type="OrthoDB" id="1194411at2759"/>
<feature type="region of interest" description="Disordered" evidence="1">
    <location>
        <begin position="1"/>
        <end position="47"/>
    </location>
</feature>
<keyword evidence="3" id="KW-1185">Reference proteome</keyword>
<organism evidence="2 3">
    <name type="scientific">Prunus armeniaca</name>
    <name type="common">Apricot</name>
    <name type="synonym">Armeniaca vulgaris</name>
    <dbReference type="NCBI Taxonomy" id="36596"/>
    <lineage>
        <taxon>Eukaryota</taxon>
        <taxon>Viridiplantae</taxon>
        <taxon>Streptophyta</taxon>
        <taxon>Embryophyta</taxon>
        <taxon>Tracheophyta</taxon>
        <taxon>Spermatophyta</taxon>
        <taxon>Magnoliopsida</taxon>
        <taxon>eudicotyledons</taxon>
        <taxon>Gunneridae</taxon>
        <taxon>Pentapetalae</taxon>
        <taxon>rosids</taxon>
        <taxon>fabids</taxon>
        <taxon>Rosales</taxon>
        <taxon>Rosaceae</taxon>
        <taxon>Amygdaloideae</taxon>
        <taxon>Amygdaleae</taxon>
        <taxon>Prunus</taxon>
    </lineage>
</organism>
<evidence type="ECO:0000313" key="2">
    <source>
        <dbReference type="EMBL" id="CAB4314116.1"/>
    </source>
</evidence>
<name>A0A6J5XJJ5_PRUAR</name>
<gene>
    <name evidence="2" type="ORF">ORAREDHAP_LOCUS38274</name>
</gene>
<reference evidence="3" key="1">
    <citation type="journal article" date="2020" name="Genome Biol.">
        <title>Gamete binning: chromosome-level and haplotype-resolved genome assembly enabled by high-throughput single-cell sequencing of gamete genomes.</title>
        <authorList>
            <person name="Campoy J.A."/>
            <person name="Sun H."/>
            <person name="Goel M."/>
            <person name="Jiao W.-B."/>
            <person name="Folz-Donahue K."/>
            <person name="Wang N."/>
            <person name="Rubio M."/>
            <person name="Liu C."/>
            <person name="Kukat C."/>
            <person name="Ruiz D."/>
            <person name="Huettel B."/>
            <person name="Schneeberger K."/>
        </authorList>
    </citation>
    <scope>NUCLEOTIDE SEQUENCE [LARGE SCALE GENOMIC DNA]</scope>
    <source>
        <strain evidence="3">cv. Rojo Pasion</strain>
    </source>
</reference>
<protein>
    <submittedName>
        <fullName evidence="2">Uncharacterized protein</fullName>
    </submittedName>
</protein>
<sequence>MLENGGIRKEARCAASSSSCAQLPPSSSQAKHQTLGGQSKGSHSQLKWTSKPISMASIGSFDPSDPHCGSVPGFNLPSQALCIKRLLCATLDSFPFELKWDAQGQFGFERVFDSQGREFVSSPQYARSLPLSSVQLNVPPESRATWYTTSFVNSGYLEFKPHAEDKVISVCQMHRVVFTTHCLEDVNNEVDGDMKFQVKDLPTRDDFYPALHGMIKHKLEWGPQYQFYGRATFETGVAEWTKRVMSDFGDILHKEKIYGVVGISRYPYECCPNIWRAFCELCWGPLCNTFHHGNGEMGISLYDMKGICGLPILGDVQYEEFIPQNKDLQQNGVYPPAITELLKIHSQLCIYHNQSTVSWAQWIGHFYQEKIIYKASGDGKRKLQGQTLKAPEITLHISKEGRVAAFWHFG</sequence>
<accession>A0A6J5XJJ5</accession>
<feature type="compositionally biased region" description="Basic and acidic residues" evidence="1">
    <location>
        <begin position="1"/>
        <end position="12"/>
    </location>
</feature>
<evidence type="ECO:0000313" key="3">
    <source>
        <dbReference type="Proteomes" id="UP000507245"/>
    </source>
</evidence>
<dbReference type="EMBL" id="CAEKKB010000006">
    <property type="protein sequence ID" value="CAB4314116.1"/>
    <property type="molecule type" value="Genomic_DNA"/>
</dbReference>
<evidence type="ECO:0000256" key="1">
    <source>
        <dbReference type="SAM" id="MobiDB-lite"/>
    </source>
</evidence>